<name>A0A0U3HSC3_9GAMM</name>
<sequence>MFVVTTILHAEVPGSIQGGTVIATVLTLSVVEMGNLLPGSSFFYCYLDLSLVDERIAIALKLTYLADVLFIG</sequence>
<reference evidence="1 2" key="1">
    <citation type="submission" date="2015-12" db="EMBL/GenBank/DDBJ databases">
        <title>Complete genome sequence of Pseudoalteromonas rubra SCSIO 6842, harboring a conjugative plasmid.</title>
        <authorList>
            <person name="Li B."/>
            <person name="Wang X."/>
        </authorList>
    </citation>
    <scope>NUCLEOTIDE SEQUENCE [LARGE SCALE GENOMIC DNA]</scope>
    <source>
        <strain evidence="1 2">SCSIO 6842</strain>
    </source>
</reference>
<organism evidence="1 2">
    <name type="scientific">Pseudoalteromonas rubra</name>
    <dbReference type="NCBI Taxonomy" id="43658"/>
    <lineage>
        <taxon>Bacteria</taxon>
        <taxon>Pseudomonadati</taxon>
        <taxon>Pseudomonadota</taxon>
        <taxon>Gammaproteobacteria</taxon>
        <taxon>Alteromonadales</taxon>
        <taxon>Pseudoalteromonadaceae</taxon>
        <taxon>Pseudoalteromonas</taxon>
    </lineage>
</organism>
<accession>A0A0U3HSC3</accession>
<evidence type="ECO:0000313" key="2">
    <source>
        <dbReference type="Proteomes" id="UP000069015"/>
    </source>
</evidence>
<protein>
    <submittedName>
        <fullName evidence="1">Uncharacterized protein</fullName>
    </submittedName>
</protein>
<gene>
    <name evidence="1" type="ORF">AT705_13370</name>
</gene>
<evidence type="ECO:0000313" key="1">
    <source>
        <dbReference type="EMBL" id="ALU43848.1"/>
    </source>
</evidence>
<dbReference type="EMBL" id="CP013611">
    <property type="protein sequence ID" value="ALU43848.1"/>
    <property type="molecule type" value="Genomic_DNA"/>
</dbReference>
<proteinExistence type="predicted"/>
<dbReference type="KEGG" id="prr:AT705_13370"/>
<dbReference type="Proteomes" id="UP000069015">
    <property type="component" value="Chromosome 1"/>
</dbReference>
<dbReference type="AlphaFoldDB" id="A0A0U3HSC3"/>